<dbReference type="AlphaFoldDB" id="B1LPX4"/>
<reference evidence="1 2" key="1">
    <citation type="journal article" date="2008" name="J. Bacteriol.">
        <title>Insights into the environmental resistance gene pool from the genome sequence of the multidrug-resistant environmental isolate Escherichia coli SMS-3-5.</title>
        <authorList>
            <person name="Fricke W.F."/>
            <person name="Wright M.S."/>
            <person name="Lindell A.H."/>
            <person name="Harkins D.M."/>
            <person name="Baker-Austin C."/>
            <person name="Ravel J."/>
            <person name="Stepanauskas R."/>
        </authorList>
    </citation>
    <scope>NUCLEOTIDE SEQUENCE [LARGE SCALE GENOMIC DNA]</scope>
    <source>
        <strain evidence="2">SMS-3-5 / SECEC</strain>
    </source>
</reference>
<sequence length="40" mass="4352">MSFVMRCLVPPGDVNQLTINAGYRESTHNTVFGFNCSACA</sequence>
<evidence type="ECO:0000313" key="2">
    <source>
        <dbReference type="Proteomes" id="UP000007011"/>
    </source>
</evidence>
<evidence type="ECO:0000313" key="1">
    <source>
        <dbReference type="EMBL" id="ACB15653.1"/>
    </source>
</evidence>
<proteinExistence type="predicted"/>
<protein>
    <submittedName>
        <fullName evidence="1">Uncharacterized protein</fullName>
    </submittedName>
</protein>
<accession>B1LPX4</accession>
<dbReference type="Proteomes" id="UP000007011">
    <property type="component" value="Chromosome"/>
</dbReference>
<dbReference type="EMBL" id="CP000970">
    <property type="protein sequence ID" value="ACB15653.1"/>
    <property type="molecule type" value="Genomic_DNA"/>
</dbReference>
<organism evidence="1 2">
    <name type="scientific">Escherichia coli (strain SMS-3-5 / SECEC)</name>
    <dbReference type="NCBI Taxonomy" id="439855"/>
    <lineage>
        <taxon>Bacteria</taxon>
        <taxon>Pseudomonadati</taxon>
        <taxon>Pseudomonadota</taxon>
        <taxon>Gammaproteobacteria</taxon>
        <taxon>Enterobacterales</taxon>
        <taxon>Enterobacteriaceae</taxon>
        <taxon>Escherichia</taxon>
    </lineage>
</organism>
<dbReference type="KEGG" id="ecm:EcSMS35_1155"/>
<name>B1LPX4_ECOSM</name>
<gene>
    <name evidence="1" type="ordered locus">EcSMS35_1155</name>
</gene>
<dbReference type="HOGENOM" id="CLU_219360_0_0_6"/>